<organism evidence="3 4">
    <name type="scientific">Curvularia kusanoi</name>
    <name type="common">Cochliobolus kusanoi</name>
    <dbReference type="NCBI Taxonomy" id="90978"/>
    <lineage>
        <taxon>Eukaryota</taxon>
        <taxon>Fungi</taxon>
        <taxon>Dikarya</taxon>
        <taxon>Ascomycota</taxon>
        <taxon>Pezizomycotina</taxon>
        <taxon>Dothideomycetes</taxon>
        <taxon>Pleosporomycetidae</taxon>
        <taxon>Pleosporales</taxon>
        <taxon>Pleosporineae</taxon>
        <taxon>Pleosporaceae</taxon>
        <taxon>Curvularia</taxon>
    </lineage>
</organism>
<feature type="region of interest" description="Disordered" evidence="1">
    <location>
        <begin position="24"/>
        <end position="109"/>
    </location>
</feature>
<evidence type="ECO:0000256" key="1">
    <source>
        <dbReference type="SAM" id="MobiDB-lite"/>
    </source>
</evidence>
<keyword evidence="4" id="KW-1185">Reference proteome</keyword>
<feature type="signal peptide" evidence="2">
    <location>
        <begin position="1"/>
        <end position="20"/>
    </location>
</feature>
<dbReference type="EMBL" id="SWKU01000004">
    <property type="protein sequence ID" value="KAF3007696.1"/>
    <property type="molecule type" value="Genomic_DNA"/>
</dbReference>
<sequence>MKTSMFFAFASVLFASAILAVPTGRGGYNSAPSDTDTALSERDPGRSGYNGAPPKTDTSLPERTPGRSGYNGAPPDADETLVERRSGRSGYNGAPVVPGTSVAGVDEAA</sequence>
<proteinExistence type="predicted"/>
<keyword evidence="2" id="KW-0732">Signal</keyword>
<dbReference type="Proteomes" id="UP000801428">
    <property type="component" value="Unassembled WGS sequence"/>
</dbReference>
<reference evidence="3" key="1">
    <citation type="submission" date="2019-04" db="EMBL/GenBank/DDBJ databases">
        <title>Sequencing of skin fungus with MAO and IRED activity.</title>
        <authorList>
            <person name="Marsaioli A.J."/>
            <person name="Bonatto J.M.C."/>
            <person name="Reis Junior O."/>
        </authorList>
    </citation>
    <scope>NUCLEOTIDE SEQUENCE</scope>
    <source>
        <strain evidence="3">30M1</strain>
    </source>
</reference>
<name>A0A9P4TLA0_CURKU</name>
<gene>
    <name evidence="3" type="ORF">E8E13_009410</name>
</gene>
<feature type="chain" id="PRO_5040415357" evidence="2">
    <location>
        <begin position="21"/>
        <end position="109"/>
    </location>
</feature>
<protein>
    <submittedName>
        <fullName evidence="3">Uncharacterized protein</fullName>
    </submittedName>
</protein>
<accession>A0A9P4TLA0</accession>
<dbReference type="AlphaFoldDB" id="A0A9P4TLA0"/>
<evidence type="ECO:0000313" key="4">
    <source>
        <dbReference type="Proteomes" id="UP000801428"/>
    </source>
</evidence>
<evidence type="ECO:0000256" key="2">
    <source>
        <dbReference type="SAM" id="SignalP"/>
    </source>
</evidence>
<comment type="caution">
    <text evidence="3">The sequence shown here is derived from an EMBL/GenBank/DDBJ whole genome shotgun (WGS) entry which is preliminary data.</text>
</comment>
<evidence type="ECO:0000313" key="3">
    <source>
        <dbReference type="EMBL" id="KAF3007696.1"/>
    </source>
</evidence>